<organism evidence="2 3">
    <name type="scientific">Staphylococcus saprophyticus</name>
    <dbReference type="NCBI Taxonomy" id="29385"/>
    <lineage>
        <taxon>Bacteria</taxon>
        <taxon>Bacillati</taxon>
        <taxon>Bacillota</taxon>
        <taxon>Bacilli</taxon>
        <taxon>Bacillales</taxon>
        <taxon>Staphylococcaceae</taxon>
        <taxon>Staphylococcus</taxon>
    </lineage>
</organism>
<feature type="transmembrane region" description="Helical" evidence="1">
    <location>
        <begin position="33"/>
        <end position="51"/>
    </location>
</feature>
<accession>A0A380JMP8</accession>
<keyword evidence="1" id="KW-0472">Membrane</keyword>
<evidence type="ECO:0000313" key="3">
    <source>
        <dbReference type="Proteomes" id="UP000254707"/>
    </source>
</evidence>
<reference evidence="2 3" key="1">
    <citation type="submission" date="2018-06" db="EMBL/GenBank/DDBJ databases">
        <authorList>
            <consortium name="Pathogen Informatics"/>
            <person name="Doyle S."/>
        </authorList>
    </citation>
    <scope>NUCLEOTIDE SEQUENCE [LARGE SCALE GENOMIC DNA]</scope>
    <source>
        <strain evidence="2 3">NCTC7688</strain>
    </source>
</reference>
<feature type="transmembrane region" description="Helical" evidence="1">
    <location>
        <begin position="7"/>
        <end position="27"/>
    </location>
</feature>
<proteinExistence type="predicted"/>
<evidence type="ECO:0000256" key="1">
    <source>
        <dbReference type="SAM" id="Phobius"/>
    </source>
</evidence>
<evidence type="ECO:0000313" key="2">
    <source>
        <dbReference type="EMBL" id="SUN43948.1"/>
    </source>
</evidence>
<name>A0A380JMP8_STASA</name>
<protein>
    <submittedName>
        <fullName evidence="2">Uncharacterized protein</fullName>
    </submittedName>
</protein>
<sequence length="62" mass="6851">MEQNVKIVRSLFILIAVCGVAIFSIYIEEYGLLYLLGIAVIVNIVILIKAINKKRSGNDGNN</sequence>
<dbReference type="RefSeq" id="WP_115340797.1">
    <property type="nucleotide sequence ID" value="NZ_UHED01000003.1"/>
</dbReference>
<dbReference type="Proteomes" id="UP000254707">
    <property type="component" value="Unassembled WGS sequence"/>
</dbReference>
<dbReference type="EMBL" id="UHED01000003">
    <property type="protein sequence ID" value="SUN43948.1"/>
    <property type="molecule type" value="Genomic_DNA"/>
</dbReference>
<keyword evidence="1" id="KW-1133">Transmembrane helix</keyword>
<dbReference type="AlphaFoldDB" id="A0A380JMP8"/>
<gene>
    <name evidence="2" type="ORF">NCTC7688_02840</name>
</gene>
<keyword evidence="1" id="KW-0812">Transmembrane</keyword>